<feature type="non-terminal residue" evidence="1">
    <location>
        <position position="1"/>
    </location>
</feature>
<evidence type="ECO:0000313" key="1">
    <source>
        <dbReference type="EMBL" id="GBO18666.1"/>
    </source>
</evidence>
<comment type="caution">
    <text evidence="1">The sequence shown here is derived from an EMBL/GenBank/DDBJ whole genome shotgun (WGS) entry which is preliminary data.</text>
</comment>
<reference evidence="1 2" key="1">
    <citation type="journal article" date="2019" name="Sci. Rep.">
        <title>Orb-weaving spider Araneus ventricosus genome elucidates the spidroin gene catalogue.</title>
        <authorList>
            <person name="Kono N."/>
            <person name="Nakamura H."/>
            <person name="Ohtoshi R."/>
            <person name="Moran D.A.P."/>
            <person name="Shinohara A."/>
            <person name="Yoshida Y."/>
            <person name="Fujiwara M."/>
            <person name="Mori M."/>
            <person name="Tomita M."/>
            <person name="Arakawa K."/>
        </authorList>
    </citation>
    <scope>NUCLEOTIDE SEQUENCE [LARGE SCALE GENOMIC DNA]</scope>
</reference>
<organism evidence="1 2">
    <name type="scientific">Araneus ventricosus</name>
    <name type="common">Orbweaver spider</name>
    <name type="synonym">Epeira ventricosa</name>
    <dbReference type="NCBI Taxonomy" id="182803"/>
    <lineage>
        <taxon>Eukaryota</taxon>
        <taxon>Metazoa</taxon>
        <taxon>Ecdysozoa</taxon>
        <taxon>Arthropoda</taxon>
        <taxon>Chelicerata</taxon>
        <taxon>Arachnida</taxon>
        <taxon>Araneae</taxon>
        <taxon>Araneomorphae</taxon>
        <taxon>Entelegynae</taxon>
        <taxon>Araneoidea</taxon>
        <taxon>Araneidae</taxon>
        <taxon>Araneus</taxon>
    </lineage>
</organism>
<protein>
    <submittedName>
        <fullName evidence="1">Uncharacterized protein</fullName>
    </submittedName>
</protein>
<dbReference type="EMBL" id="BGPR01042268">
    <property type="protein sequence ID" value="GBO18666.1"/>
    <property type="molecule type" value="Genomic_DNA"/>
</dbReference>
<name>A0A4Y2V3N7_ARAVE</name>
<sequence>YFYNIKDRTDNPKYSRLSINRDDPHPKKGSADCGRWNVREDRILLNLSYCIGLVQPILNPARLQLDCFENVDEEAVEQWINEDSTLECCKVLSDDDIVSHVTCGSEETRNFEECSESDEEENLVTHQKLRHGDSLVHTDALLNYLEQEDELTPAEKMILRNMRSIIRRRVNEKQIQTSIISLFTKQ</sequence>
<dbReference type="AlphaFoldDB" id="A0A4Y2V3N7"/>
<keyword evidence="2" id="KW-1185">Reference proteome</keyword>
<dbReference type="Proteomes" id="UP000499080">
    <property type="component" value="Unassembled WGS sequence"/>
</dbReference>
<gene>
    <name evidence="1" type="ORF">AVEN_94314_1</name>
</gene>
<proteinExistence type="predicted"/>
<accession>A0A4Y2V3N7</accession>
<evidence type="ECO:0000313" key="2">
    <source>
        <dbReference type="Proteomes" id="UP000499080"/>
    </source>
</evidence>
<dbReference type="OrthoDB" id="5919228at2759"/>